<keyword evidence="2" id="KW-0812">Transmembrane</keyword>
<evidence type="ECO:0000313" key="3">
    <source>
        <dbReference type="EMBL" id="RJL30776.1"/>
    </source>
</evidence>
<comment type="caution">
    <text evidence="3">The sequence shown here is derived from an EMBL/GenBank/DDBJ whole genome shotgun (WGS) entry which is preliminary data.</text>
</comment>
<gene>
    <name evidence="3" type="ORF">D5H75_20885</name>
</gene>
<feature type="transmembrane region" description="Helical" evidence="2">
    <location>
        <begin position="6"/>
        <end position="28"/>
    </location>
</feature>
<evidence type="ECO:0000256" key="2">
    <source>
        <dbReference type="SAM" id="Phobius"/>
    </source>
</evidence>
<protein>
    <submittedName>
        <fullName evidence="3">Uncharacterized protein</fullName>
    </submittedName>
</protein>
<dbReference type="AlphaFoldDB" id="A0A3A4AM93"/>
<accession>A0A3A4AM93</accession>
<feature type="transmembrane region" description="Helical" evidence="2">
    <location>
        <begin position="117"/>
        <end position="137"/>
    </location>
</feature>
<dbReference type="Proteomes" id="UP000265768">
    <property type="component" value="Unassembled WGS sequence"/>
</dbReference>
<feature type="transmembrane region" description="Helical" evidence="2">
    <location>
        <begin position="40"/>
        <end position="59"/>
    </location>
</feature>
<keyword evidence="2" id="KW-1133">Transmembrane helix</keyword>
<reference evidence="3 4" key="1">
    <citation type="submission" date="2018-09" db="EMBL/GenBank/DDBJ databases">
        <title>YIM 75507 draft genome.</title>
        <authorList>
            <person name="Tang S."/>
            <person name="Feng Y."/>
        </authorList>
    </citation>
    <scope>NUCLEOTIDE SEQUENCE [LARGE SCALE GENOMIC DNA]</scope>
    <source>
        <strain evidence="3 4">YIM 75507</strain>
    </source>
</reference>
<organism evidence="3 4">
    <name type="scientific">Bailinhaonella thermotolerans</name>
    <dbReference type="NCBI Taxonomy" id="1070861"/>
    <lineage>
        <taxon>Bacteria</taxon>
        <taxon>Bacillati</taxon>
        <taxon>Actinomycetota</taxon>
        <taxon>Actinomycetes</taxon>
        <taxon>Streptosporangiales</taxon>
        <taxon>Streptosporangiaceae</taxon>
        <taxon>Bailinhaonella</taxon>
    </lineage>
</organism>
<sequence>MGLLLVLLMLSIPLWGIALIVMAVRTGIALARGRRPTPAAAWAGTAFAALYAAIMSYGYGLAAGGLLYSQEPEELCMYLTREEMELHTYSHAPASLWPLGKPVCVNDGVRVDLVPGWVNPAVWVFLALLLVAIAQAVRHRLRARREREEERSVTTPAKPGCVT</sequence>
<proteinExistence type="predicted"/>
<name>A0A3A4AM93_9ACTN</name>
<feature type="region of interest" description="Disordered" evidence="1">
    <location>
        <begin position="144"/>
        <end position="163"/>
    </location>
</feature>
<dbReference type="EMBL" id="QZEY01000008">
    <property type="protein sequence ID" value="RJL30776.1"/>
    <property type="molecule type" value="Genomic_DNA"/>
</dbReference>
<keyword evidence="4" id="KW-1185">Reference proteome</keyword>
<evidence type="ECO:0000256" key="1">
    <source>
        <dbReference type="SAM" id="MobiDB-lite"/>
    </source>
</evidence>
<evidence type="ECO:0000313" key="4">
    <source>
        <dbReference type="Proteomes" id="UP000265768"/>
    </source>
</evidence>
<keyword evidence="2" id="KW-0472">Membrane</keyword>